<dbReference type="Gene3D" id="1.10.443.10">
    <property type="entry name" value="Intergrase catalytic core"/>
    <property type="match status" value="1"/>
</dbReference>
<protein>
    <recommendedName>
        <fullName evidence="4">Tyr recombinase domain-containing protein</fullName>
    </recommendedName>
</protein>
<sequence length="64" mass="6913">MAALGLGHVRWHELRHAFAVMSLSAGEHYMPVSKTLSHASFVTTLTVYADFINEGDGGKKCAPP</sequence>
<dbReference type="InterPro" id="IPR013762">
    <property type="entry name" value="Integrase-like_cat_sf"/>
</dbReference>
<comment type="caution">
    <text evidence="2">The sequence shown here is derived from an EMBL/GenBank/DDBJ whole genome shotgun (WGS) entry which is preliminary data.</text>
</comment>
<evidence type="ECO:0000313" key="3">
    <source>
        <dbReference type="Proteomes" id="UP001229081"/>
    </source>
</evidence>
<dbReference type="GO" id="GO:0015074">
    <property type="term" value="P:DNA integration"/>
    <property type="evidence" value="ECO:0007669"/>
    <property type="project" value="InterPro"/>
</dbReference>
<evidence type="ECO:0000313" key="2">
    <source>
        <dbReference type="EMBL" id="MDP7733714.1"/>
    </source>
</evidence>
<dbReference type="AlphaFoldDB" id="A0A4R5WTF7"/>
<dbReference type="EMBL" id="JAUFSA010000001">
    <property type="protein sequence ID" value="MDP7733714.1"/>
    <property type="molecule type" value="Genomic_DNA"/>
</dbReference>
<dbReference type="GO" id="GO:0006310">
    <property type="term" value="P:DNA recombination"/>
    <property type="evidence" value="ECO:0007669"/>
    <property type="project" value="UniProtKB-KW"/>
</dbReference>
<organism evidence="2 3">
    <name type="scientific">Mycobacterium paragordonae</name>
    <dbReference type="NCBI Taxonomy" id="1389713"/>
    <lineage>
        <taxon>Bacteria</taxon>
        <taxon>Bacillati</taxon>
        <taxon>Actinomycetota</taxon>
        <taxon>Actinomycetes</taxon>
        <taxon>Mycobacteriales</taxon>
        <taxon>Mycobacteriaceae</taxon>
        <taxon>Mycobacterium</taxon>
    </lineage>
</organism>
<name>A0A4R5WTF7_9MYCO</name>
<evidence type="ECO:0000256" key="1">
    <source>
        <dbReference type="ARBA" id="ARBA00023172"/>
    </source>
</evidence>
<reference evidence="2" key="1">
    <citation type="submission" date="2023-06" db="EMBL/GenBank/DDBJ databases">
        <title>Identification of two novel mycobacterium reveal diversities and complexities of Mycobacterium gordonae clade.</title>
        <authorList>
            <person name="Matsumoto Y."/>
            <person name="Nakamura S."/>
            <person name="Motooka D."/>
            <person name="Fukushima K."/>
        </authorList>
    </citation>
    <scope>NUCLEOTIDE SEQUENCE</scope>
    <source>
        <strain evidence="2">TY812</strain>
    </source>
</reference>
<evidence type="ECO:0008006" key="4">
    <source>
        <dbReference type="Google" id="ProtNLM"/>
    </source>
</evidence>
<proteinExistence type="predicted"/>
<gene>
    <name evidence="2" type="ORF">QXL92_02945</name>
</gene>
<keyword evidence="1" id="KW-0233">DNA recombination</keyword>
<accession>A0A4R5WTF7</accession>
<dbReference type="GO" id="GO:0003677">
    <property type="term" value="F:DNA binding"/>
    <property type="evidence" value="ECO:0007669"/>
    <property type="project" value="InterPro"/>
</dbReference>
<dbReference type="InterPro" id="IPR011010">
    <property type="entry name" value="DNA_brk_join_enz"/>
</dbReference>
<dbReference type="RefSeq" id="WP_065044455.1">
    <property type="nucleotide sequence ID" value="NZ_JAUFSA010000001.1"/>
</dbReference>
<dbReference type="Proteomes" id="UP001229081">
    <property type="component" value="Unassembled WGS sequence"/>
</dbReference>
<dbReference type="SUPFAM" id="SSF56349">
    <property type="entry name" value="DNA breaking-rejoining enzymes"/>
    <property type="match status" value="1"/>
</dbReference>